<dbReference type="EMBL" id="RQHW01000047">
    <property type="protein sequence ID" value="TGN18680.1"/>
    <property type="molecule type" value="Genomic_DNA"/>
</dbReference>
<evidence type="ECO:0000313" key="3">
    <source>
        <dbReference type="EMBL" id="TGN18680.1"/>
    </source>
</evidence>
<evidence type="ECO:0000256" key="1">
    <source>
        <dbReference type="SAM" id="Phobius"/>
    </source>
</evidence>
<dbReference type="SUPFAM" id="SSF49265">
    <property type="entry name" value="Fibronectin type III"/>
    <property type="match status" value="1"/>
</dbReference>
<keyword evidence="1" id="KW-0472">Membrane</keyword>
<sequence>MSNKTLFVSIFIFFGICCGSLLAEPVTTEDTMPQQLSWQEVPGASGYILEIRNSNGYQVLSEKTTANAYTLVNFTSGMYEHRVGAVNKLGKVSGYSEWVPFEVIVSRIPSLTKNSVFSFSKEEKQKVLILEGKDFIDSMKVYMVIGSKKIPAKKVVLESGTVAKATFDIDPDLDTGIYDLVLENPRKKTLTAKQRVVVSDSKERAARFASRQERIINKEIPEDYYETPYWSTFWRSSILPGWGQTYIDGQNWKLYVYPVVAAGILGAYASSYSKFQSAKSSYESTVLMGVFLAEDPNTQFLWLLNRNSAQANFNSAKQQLNVIQAGAGVFGLFILYNLVDSYFSARRNIAWEEPKPGFPILEENVRVSARLGADSIYSYSSQPIQYKTSASNYQLEFSLRY</sequence>
<dbReference type="Proteomes" id="UP000298058">
    <property type="component" value="Unassembled WGS sequence"/>
</dbReference>
<reference evidence="3" key="1">
    <citation type="journal article" date="2019" name="PLoS Negl. Trop. Dis.">
        <title>Revisiting the worldwide diversity of Leptospira species in the environment.</title>
        <authorList>
            <person name="Vincent A.T."/>
            <person name="Schiettekatte O."/>
            <person name="Bourhy P."/>
            <person name="Veyrier F.J."/>
            <person name="Picardeau M."/>
        </authorList>
    </citation>
    <scope>NUCLEOTIDE SEQUENCE [LARGE SCALE GENOMIC DNA]</scope>
    <source>
        <strain evidence="3">201300427</strain>
    </source>
</reference>
<dbReference type="InterPro" id="IPR036116">
    <property type="entry name" value="FN3_sf"/>
</dbReference>
<name>A0A4R9LWR3_9LEPT</name>
<keyword evidence="4" id="KW-1185">Reference proteome</keyword>
<dbReference type="OrthoDB" id="363356at2"/>
<dbReference type="InterPro" id="IPR058177">
    <property type="entry name" value="LIC11435-like"/>
</dbReference>
<feature type="chain" id="PRO_5020804609" description="DUF5683 domain-containing protein" evidence="2">
    <location>
        <begin position="24"/>
        <end position="401"/>
    </location>
</feature>
<feature type="transmembrane region" description="Helical" evidence="1">
    <location>
        <begin position="322"/>
        <end position="339"/>
    </location>
</feature>
<feature type="signal peptide" evidence="2">
    <location>
        <begin position="1"/>
        <end position="23"/>
    </location>
</feature>
<evidence type="ECO:0000256" key="2">
    <source>
        <dbReference type="SAM" id="SignalP"/>
    </source>
</evidence>
<evidence type="ECO:0008006" key="5">
    <source>
        <dbReference type="Google" id="ProtNLM"/>
    </source>
</evidence>
<accession>A0A4R9LWR3</accession>
<proteinExistence type="predicted"/>
<organism evidence="3 4">
    <name type="scientific">Leptospira idonii</name>
    <dbReference type="NCBI Taxonomy" id="1193500"/>
    <lineage>
        <taxon>Bacteria</taxon>
        <taxon>Pseudomonadati</taxon>
        <taxon>Spirochaetota</taxon>
        <taxon>Spirochaetia</taxon>
        <taxon>Leptospirales</taxon>
        <taxon>Leptospiraceae</taxon>
        <taxon>Leptospira</taxon>
    </lineage>
</organism>
<keyword evidence="1" id="KW-0812">Transmembrane</keyword>
<dbReference type="NCBIfam" id="NF047756">
    <property type="entry name" value="LIC11435_fam"/>
    <property type="match status" value="1"/>
</dbReference>
<dbReference type="InterPro" id="IPR013783">
    <property type="entry name" value="Ig-like_fold"/>
</dbReference>
<keyword evidence="1" id="KW-1133">Transmembrane helix</keyword>
<gene>
    <name evidence="3" type="ORF">EHS15_15015</name>
</gene>
<dbReference type="Gene3D" id="2.60.40.10">
    <property type="entry name" value="Immunoglobulins"/>
    <property type="match status" value="1"/>
</dbReference>
<dbReference type="AlphaFoldDB" id="A0A4R9LWR3"/>
<evidence type="ECO:0000313" key="4">
    <source>
        <dbReference type="Proteomes" id="UP000298058"/>
    </source>
</evidence>
<dbReference type="RefSeq" id="WP_135761363.1">
    <property type="nucleotide sequence ID" value="NZ_RQHW01000047.1"/>
</dbReference>
<protein>
    <recommendedName>
        <fullName evidence="5">DUF5683 domain-containing protein</fullName>
    </recommendedName>
</protein>
<keyword evidence="2" id="KW-0732">Signal</keyword>
<comment type="caution">
    <text evidence="3">The sequence shown here is derived from an EMBL/GenBank/DDBJ whole genome shotgun (WGS) entry which is preliminary data.</text>
</comment>